<dbReference type="EMBL" id="CP096984">
    <property type="protein sequence ID" value="URZ13909.1"/>
    <property type="molecule type" value="Genomic_DNA"/>
</dbReference>
<reference evidence="1 2" key="1">
    <citation type="submission" date="2022-04" db="EMBL/GenBank/DDBJ databases">
        <title>Genome sequence of C. roseum typestrain.</title>
        <authorList>
            <person name="Poehlein A."/>
            <person name="Schoch T."/>
            <person name="Duerre P."/>
            <person name="Daniel R."/>
        </authorList>
    </citation>
    <scope>NUCLEOTIDE SEQUENCE [LARGE SCALE GENOMIC DNA]</scope>
    <source>
        <strain evidence="1 2">DSM 7320</strain>
        <plasmid evidence="1 2">p330</plasmid>
    </source>
</reference>
<evidence type="ECO:0000313" key="1">
    <source>
        <dbReference type="EMBL" id="URZ13909.1"/>
    </source>
</evidence>
<accession>A0A1S8MF09</accession>
<dbReference type="STRING" id="84029.CROST_31740"/>
<protein>
    <submittedName>
        <fullName evidence="1">Uncharacterized protein</fullName>
    </submittedName>
</protein>
<keyword evidence="1" id="KW-0614">Plasmid</keyword>
<dbReference type="KEGG" id="crw:CROST_046870"/>
<keyword evidence="2" id="KW-1185">Reference proteome</keyword>
<evidence type="ECO:0000313" key="2">
    <source>
        <dbReference type="Proteomes" id="UP000190951"/>
    </source>
</evidence>
<name>A0A1S8MF09_9CLOT</name>
<dbReference type="RefSeq" id="WP_077832554.1">
    <property type="nucleotide sequence ID" value="NZ_CP096984.1"/>
</dbReference>
<geneLocation type="plasmid" evidence="1 2">
    <name>p330</name>
</geneLocation>
<dbReference type="Proteomes" id="UP000190951">
    <property type="component" value="Plasmid p330"/>
</dbReference>
<gene>
    <name evidence="1" type="ORF">CROST_046870</name>
</gene>
<sequence>MNIDSLLEKKELMTKLRFQSGITDITALTKTMGEFYRDIAKTFKFTNLINETFHNHIVLNTAELKHIKNNINYINNKISSLKATINGLSNPIHYHQGFYDTNSFEDDMNFYRNSLPSITALNCKSTFDAYEKAITLPYLQRKNTLIDDSGRALAQLCIKKHLSDKIPSNSSLNNVLDTSKENYWSESVFSDQPIKVNKTALALENYELTYGAICELEINYDKETIINEIVLTPFSEYPFEVLKISYTLSDDPNEELKELVYKDNKEETLRNKILFDTLVYKFKDIRVKKVYILINQINYTKNAAAPKLLQYSYGFSNISINYNQFDESGIYVSKPIELPHNIENLSIYTDEIHPELENGKVLTDIEYYLTYEENPIYTDWLPILPINKDIILCELLKVDEENKNILLLRFEADEIYEVSIDGVPMNRESDYELLLSDNGGQVSGIYIHEFDAAKKYTVNYSPSKASKTICLEDKNIDFLRLKAIIRRNSSKYDFITPKLNKIDYLITKYNA</sequence>
<dbReference type="AlphaFoldDB" id="A0A1S8MF09"/>
<organism evidence="1 2">
    <name type="scientific">Clostridium felsineum</name>
    <dbReference type="NCBI Taxonomy" id="36839"/>
    <lineage>
        <taxon>Bacteria</taxon>
        <taxon>Bacillati</taxon>
        <taxon>Bacillota</taxon>
        <taxon>Clostridia</taxon>
        <taxon>Eubacteriales</taxon>
        <taxon>Clostridiaceae</taxon>
        <taxon>Clostridium</taxon>
    </lineage>
</organism>
<proteinExistence type="predicted"/>